<feature type="domain" description="SH2" evidence="9">
    <location>
        <begin position="219"/>
        <end position="310"/>
    </location>
</feature>
<dbReference type="InterPro" id="IPR050198">
    <property type="entry name" value="Non-receptor_tyrosine_kinases"/>
</dbReference>
<dbReference type="AlphaFoldDB" id="A0A0N4Z0A6"/>
<dbReference type="Pfam" id="PF00017">
    <property type="entry name" value="SH2"/>
    <property type="match status" value="1"/>
</dbReference>
<keyword evidence="1" id="KW-0808">Transferase</keyword>
<dbReference type="Proteomes" id="UP000038045">
    <property type="component" value="Unplaced"/>
</dbReference>
<keyword evidence="2" id="KW-0547">Nucleotide-binding</keyword>
<evidence type="ECO:0000256" key="8">
    <source>
        <dbReference type="SAM" id="MobiDB-lite"/>
    </source>
</evidence>
<keyword evidence="7" id="KW-0727">SH2 domain</keyword>
<dbReference type="Gene3D" id="3.30.505.10">
    <property type="entry name" value="SH2 domain"/>
    <property type="match status" value="1"/>
</dbReference>
<dbReference type="InterPro" id="IPR036860">
    <property type="entry name" value="SH2_dom_sf"/>
</dbReference>
<dbReference type="InterPro" id="IPR000980">
    <property type="entry name" value="SH2"/>
</dbReference>
<dbReference type="PRINTS" id="PR00109">
    <property type="entry name" value="TYRKINASE"/>
</dbReference>
<feature type="region of interest" description="Disordered" evidence="8">
    <location>
        <begin position="1"/>
        <end position="124"/>
    </location>
</feature>
<evidence type="ECO:0000256" key="7">
    <source>
        <dbReference type="PROSITE-ProRule" id="PRU00191"/>
    </source>
</evidence>
<evidence type="ECO:0000259" key="10">
    <source>
        <dbReference type="PROSITE" id="PS50011"/>
    </source>
</evidence>
<feature type="compositionally biased region" description="Basic and acidic residues" evidence="8">
    <location>
        <begin position="24"/>
        <end position="36"/>
    </location>
</feature>
<dbReference type="PROSITE" id="PS50011">
    <property type="entry name" value="PROTEIN_KINASE_DOM"/>
    <property type="match status" value="1"/>
</dbReference>
<comment type="catalytic activity">
    <reaction evidence="6">
        <text>L-tyrosyl-[protein] + ATP = O-phospho-L-tyrosyl-[protein] + ADP + H(+)</text>
        <dbReference type="Rhea" id="RHEA:10596"/>
        <dbReference type="Rhea" id="RHEA-COMP:10136"/>
        <dbReference type="Rhea" id="RHEA-COMP:20101"/>
        <dbReference type="ChEBI" id="CHEBI:15378"/>
        <dbReference type="ChEBI" id="CHEBI:30616"/>
        <dbReference type="ChEBI" id="CHEBI:46858"/>
        <dbReference type="ChEBI" id="CHEBI:61978"/>
        <dbReference type="ChEBI" id="CHEBI:456216"/>
        <dbReference type="EC" id="2.7.10.2"/>
    </reaction>
</comment>
<dbReference type="Pfam" id="PF07714">
    <property type="entry name" value="PK_Tyr_Ser-Thr"/>
    <property type="match status" value="1"/>
</dbReference>
<evidence type="ECO:0000259" key="9">
    <source>
        <dbReference type="PROSITE" id="PS50001"/>
    </source>
</evidence>
<keyword evidence="4" id="KW-0067">ATP-binding</keyword>
<protein>
    <submittedName>
        <fullName evidence="12">Non-specific protein-tyrosine kinase</fullName>
    </submittedName>
</protein>
<dbReference type="InterPro" id="IPR008266">
    <property type="entry name" value="Tyr_kinase_AS"/>
</dbReference>
<feature type="domain" description="Protein kinase" evidence="10">
    <location>
        <begin position="322"/>
        <end position="584"/>
    </location>
</feature>
<evidence type="ECO:0000256" key="3">
    <source>
        <dbReference type="ARBA" id="ARBA00022777"/>
    </source>
</evidence>
<evidence type="ECO:0000313" key="12">
    <source>
        <dbReference type="WBParaSite" id="PTRK_0000013900.1"/>
    </source>
</evidence>
<dbReference type="SUPFAM" id="SSF55550">
    <property type="entry name" value="SH2 domain"/>
    <property type="match status" value="1"/>
</dbReference>
<dbReference type="InterPro" id="IPR001245">
    <property type="entry name" value="Ser-Thr/Tyr_kinase_cat_dom"/>
</dbReference>
<dbReference type="SUPFAM" id="SSF56112">
    <property type="entry name" value="Protein kinase-like (PK-like)"/>
    <property type="match status" value="1"/>
</dbReference>
<feature type="compositionally biased region" description="Polar residues" evidence="8">
    <location>
        <begin position="50"/>
        <end position="63"/>
    </location>
</feature>
<evidence type="ECO:0000256" key="5">
    <source>
        <dbReference type="ARBA" id="ARBA00023137"/>
    </source>
</evidence>
<evidence type="ECO:0000256" key="4">
    <source>
        <dbReference type="ARBA" id="ARBA00022840"/>
    </source>
</evidence>
<evidence type="ECO:0000256" key="1">
    <source>
        <dbReference type="ARBA" id="ARBA00022679"/>
    </source>
</evidence>
<dbReference type="InterPro" id="IPR000719">
    <property type="entry name" value="Prot_kinase_dom"/>
</dbReference>
<keyword evidence="3" id="KW-0418">Kinase</keyword>
<evidence type="ECO:0000313" key="11">
    <source>
        <dbReference type="Proteomes" id="UP000038045"/>
    </source>
</evidence>
<reference evidence="12" key="1">
    <citation type="submission" date="2017-02" db="UniProtKB">
        <authorList>
            <consortium name="WormBaseParasite"/>
        </authorList>
    </citation>
    <scope>IDENTIFICATION</scope>
</reference>
<dbReference type="PROSITE" id="PS50001">
    <property type="entry name" value="SH2"/>
    <property type="match status" value="1"/>
</dbReference>
<dbReference type="InterPro" id="IPR011009">
    <property type="entry name" value="Kinase-like_dom_sf"/>
</dbReference>
<keyword evidence="5" id="KW-0829">Tyrosine-protein kinase</keyword>
<feature type="compositionally biased region" description="Basic and acidic residues" evidence="8">
    <location>
        <begin position="69"/>
        <end position="97"/>
    </location>
</feature>
<dbReference type="WBParaSite" id="PTRK_0000013900.1">
    <property type="protein sequence ID" value="PTRK_0000013900.1"/>
    <property type="gene ID" value="PTRK_0000013900"/>
</dbReference>
<name>A0A0N4Z0A6_PARTI</name>
<accession>A0A0N4Z0A6</accession>
<keyword evidence="11" id="KW-1185">Reference proteome</keyword>
<proteinExistence type="predicted"/>
<organism evidence="11 12">
    <name type="scientific">Parastrongyloides trichosuri</name>
    <name type="common">Possum-specific nematode worm</name>
    <dbReference type="NCBI Taxonomy" id="131310"/>
    <lineage>
        <taxon>Eukaryota</taxon>
        <taxon>Metazoa</taxon>
        <taxon>Ecdysozoa</taxon>
        <taxon>Nematoda</taxon>
        <taxon>Chromadorea</taxon>
        <taxon>Rhabditida</taxon>
        <taxon>Tylenchina</taxon>
        <taxon>Panagrolaimomorpha</taxon>
        <taxon>Strongyloidoidea</taxon>
        <taxon>Strongyloididae</taxon>
        <taxon>Parastrongyloides</taxon>
    </lineage>
</organism>
<dbReference type="GO" id="GO:0005524">
    <property type="term" value="F:ATP binding"/>
    <property type="evidence" value="ECO:0007669"/>
    <property type="project" value="UniProtKB-KW"/>
</dbReference>
<dbReference type="Gene3D" id="1.10.510.10">
    <property type="entry name" value="Transferase(Phosphotransferase) domain 1"/>
    <property type="match status" value="1"/>
</dbReference>
<dbReference type="PANTHER" id="PTHR24418">
    <property type="entry name" value="TYROSINE-PROTEIN KINASE"/>
    <property type="match status" value="1"/>
</dbReference>
<dbReference type="STRING" id="131310.A0A0N4Z0A6"/>
<evidence type="ECO:0000256" key="6">
    <source>
        <dbReference type="ARBA" id="ARBA00051245"/>
    </source>
</evidence>
<evidence type="ECO:0000256" key="2">
    <source>
        <dbReference type="ARBA" id="ARBA00022741"/>
    </source>
</evidence>
<dbReference type="GO" id="GO:0004715">
    <property type="term" value="F:non-membrane spanning protein tyrosine kinase activity"/>
    <property type="evidence" value="ECO:0007669"/>
    <property type="project" value="UniProtKB-EC"/>
</dbReference>
<dbReference type="PROSITE" id="PS00109">
    <property type="entry name" value="PROTEIN_KINASE_TYR"/>
    <property type="match status" value="1"/>
</dbReference>
<sequence length="643" mass="74231">MIKKKKNNTESVSRNLSVTQEPKASTDVENKDDEPSKTTPLVKDNELKETQSQVKNDGQTPGKSPNVKEVNESKSDESSVEEEKTKDQIIKTEKTQDDAQNVTIDSSTSGHTKSSEESKKKLSTVDLDRTQEVKTKDKKKSAIKDGCIDFGLVYQHVKEKYENSCKKLDAKSEIFSNKEPYYIFEKEYAKFVDIITPKKLIKIDNYNNYGKRDLNKEPYYVGIMDYCMASHVKIKDGQFFVRRVDFYDESVYIITTFFNFVLRHYLIMRTTKEGMYYIKNYCFNSVQELIRFHLEQKVPIKNGIFLYEWTDSCRWQLSHNQIQLIKRISSCSSGHVFIGTIAGGTFGEMCKVAAKVFHFNNPKTIERDKNRFVADAGVLINMNSKYIVNLLGIIIQNEPFVAIFEYMPKGTLHKRLQMQDDEVLTPYQKRLYCKHVALGLNFLHKNSILHQDICSKNVYIGKDGIAKLSNLGFSCGFYSCATKSRRISIRWMPPETLQDGKYDKLSESWCYGVFVYEVYSNGKKPYHEENKWKDLAKKIITGRIKFCNDMIDPPEDMRTIAIACGELNGSDRPSMNTIISMINIEKQSLYEKFCLPIVRKYNAFIKQMQKVPESYENTLFKMRADEIKPSLLASFENSGVTQG</sequence>
<feature type="compositionally biased region" description="Polar residues" evidence="8">
    <location>
        <begin position="9"/>
        <end position="23"/>
    </location>
</feature>